<sequence length="274" mass="31906">MVNNKVRLSVFVRVIVDPTGVLWHDFKNYDSRKVTGYVGLDNQGATCYMNSLLQSLYFTNEFRRAVYRVPTENDRPEQSVTLALQHVFYELQTSPHTVDTVKLTKSFGWDSQDSFRQHDVQEFNRVLQDHLENKMKGTSVEGAIGKLFLGKMKSYIRCLNVDFESSRIEDYYDISLNVKGCKTLRDSFEDYCQVETLEGENKYHAEGHGLQDAKKGMAFMSFPPVLHLQLKRFEYDFMYDRMVKINDRFEFPFEIDLGEFLASDAERDPSDPTV</sequence>
<gene>
    <name evidence="1" type="primary">UBP15_3</name>
    <name evidence="1" type="ORF">EV182_004420</name>
</gene>
<feature type="non-terminal residue" evidence="1">
    <location>
        <position position="274"/>
    </location>
</feature>
<proteinExistence type="predicted"/>
<dbReference type="EC" id="3.4.19.12" evidence="1"/>
<keyword evidence="1" id="KW-0378">Hydrolase</keyword>
<reference evidence="1" key="1">
    <citation type="submission" date="2022-06" db="EMBL/GenBank/DDBJ databases">
        <title>Phylogenomic reconstructions and comparative analyses of Kickxellomycotina fungi.</title>
        <authorList>
            <person name="Reynolds N.K."/>
            <person name="Stajich J.E."/>
            <person name="Barry K."/>
            <person name="Grigoriev I.V."/>
            <person name="Crous P."/>
            <person name="Smith M.E."/>
        </authorList>
    </citation>
    <scope>NUCLEOTIDE SEQUENCE</scope>
    <source>
        <strain evidence="1">RSA 2271</strain>
    </source>
</reference>
<evidence type="ECO:0000313" key="2">
    <source>
        <dbReference type="Proteomes" id="UP001145114"/>
    </source>
</evidence>
<keyword evidence="2" id="KW-1185">Reference proteome</keyword>
<keyword evidence="1" id="KW-0645">Protease</keyword>
<comment type="caution">
    <text evidence="1">The sequence shown here is derived from an EMBL/GenBank/DDBJ whole genome shotgun (WGS) entry which is preliminary data.</text>
</comment>
<accession>A0ACC1HCZ8</accession>
<dbReference type="EMBL" id="JAMZIH010006493">
    <property type="protein sequence ID" value="KAJ1673860.1"/>
    <property type="molecule type" value="Genomic_DNA"/>
</dbReference>
<protein>
    <submittedName>
        <fullName evidence="1">Ubiquitin-specific protease ubp15</fullName>
        <ecNumber evidence="1">3.4.19.12</ecNumber>
    </submittedName>
</protein>
<name>A0ACC1HCZ8_9FUNG</name>
<evidence type="ECO:0000313" key="1">
    <source>
        <dbReference type="EMBL" id="KAJ1673860.1"/>
    </source>
</evidence>
<organism evidence="1 2">
    <name type="scientific">Spiromyces aspiralis</name>
    <dbReference type="NCBI Taxonomy" id="68401"/>
    <lineage>
        <taxon>Eukaryota</taxon>
        <taxon>Fungi</taxon>
        <taxon>Fungi incertae sedis</taxon>
        <taxon>Zoopagomycota</taxon>
        <taxon>Kickxellomycotina</taxon>
        <taxon>Kickxellomycetes</taxon>
        <taxon>Kickxellales</taxon>
        <taxon>Kickxellaceae</taxon>
        <taxon>Spiromyces</taxon>
    </lineage>
</organism>
<dbReference type="Proteomes" id="UP001145114">
    <property type="component" value="Unassembled WGS sequence"/>
</dbReference>